<proteinExistence type="predicted"/>
<feature type="region of interest" description="Disordered" evidence="1">
    <location>
        <begin position="14"/>
        <end position="39"/>
    </location>
</feature>
<organism evidence="3">
    <name type="scientific">uncultured bacterium BAC17H8</name>
    <dbReference type="NCBI Taxonomy" id="332980"/>
    <lineage>
        <taxon>Bacteria</taxon>
        <taxon>environmental samples</taxon>
    </lineage>
</organism>
<evidence type="ECO:0000256" key="1">
    <source>
        <dbReference type="SAM" id="MobiDB-lite"/>
    </source>
</evidence>
<dbReference type="EMBL" id="DQ068068">
    <property type="protein sequence ID" value="AAY87282.1"/>
    <property type="molecule type" value="Genomic_DNA"/>
</dbReference>
<keyword evidence="3" id="KW-0282">Flagellum</keyword>
<accession>Q4JMN1</accession>
<reference evidence="3" key="1">
    <citation type="journal article" date="2005" name="PLoS Biol.">
        <title>New insights into metabolic properties of marine bacteria encoding proteorhodopsins.</title>
        <authorList>
            <person name="Sabehi G."/>
            <person name="Loy A."/>
            <person name="Jung K.H."/>
            <person name="Partha R."/>
            <person name="Spudich J.L."/>
            <person name="Isaacson T."/>
            <person name="Hirschberg J."/>
            <person name="Wagner M."/>
            <person name="Beja O."/>
        </authorList>
    </citation>
    <scope>NUCLEOTIDE SEQUENCE</scope>
</reference>
<evidence type="ECO:0000313" key="3">
    <source>
        <dbReference type="EMBL" id="AAY87282.1"/>
    </source>
</evidence>
<keyword evidence="3" id="KW-0969">Cilium</keyword>
<dbReference type="SUPFAM" id="SSF101498">
    <property type="entry name" value="Anti-sigma factor FlgM"/>
    <property type="match status" value="1"/>
</dbReference>
<dbReference type="InterPro" id="IPR031316">
    <property type="entry name" value="FlgM_C"/>
</dbReference>
<evidence type="ECO:0000259" key="2">
    <source>
        <dbReference type="Pfam" id="PF04316"/>
    </source>
</evidence>
<feature type="domain" description="Anti-sigma-28 factor FlgM C-terminal" evidence="2">
    <location>
        <begin position="39"/>
        <end position="90"/>
    </location>
</feature>
<keyword evidence="3" id="KW-0966">Cell projection</keyword>
<dbReference type="InterPro" id="IPR035890">
    <property type="entry name" value="Anti-sigma-28_factor_FlgM_sf"/>
</dbReference>
<sequence length="98" mass="10474">MVDAIKTTVNRLELTKGRANDSRPANAGAPAAAGPSQVDDVMVSEAASPKAYTRLAEAPSIDVEAVRRIKDAIARGAYPIDVDRMSEALIEAYREMKS</sequence>
<dbReference type="Pfam" id="PF04316">
    <property type="entry name" value="FlgM"/>
    <property type="match status" value="1"/>
</dbReference>
<feature type="compositionally biased region" description="Low complexity" evidence="1">
    <location>
        <begin position="24"/>
        <end position="35"/>
    </location>
</feature>
<dbReference type="AlphaFoldDB" id="Q4JMN1"/>
<name>Q4JMN1_9BACT</name>
<protein>
    <submittedName>
        <fullName evidence="3">Predicted negative regulator of flagellin synthesis</fullName>
    </submittedName>
</protein>